<evidence type="ECO:0000256" key="1">
    <source>
        <dbReference type="SAM" id="SignalP"/>
    </source>
</evidence>
<evidence type="ECO:0000313" key="3">
    <source>
        <dbReference type="Proteomes" id="UP000230407"/>
    </source>
</evidence>
<keyword evidence="3" id="KW-1185">Reference proteome</keyword>
<dbReference type="RefSeq" id="WP_100201487.1">
    <property type="nucleotide sequence ID" value="NZ_PGGW01000022.1"/>
</dbReference>
<reference evidence="2 3" key="1">
    <citation type="submission" date="2017-11" db="EMBL/GenBank/DDBJ databases">
        <title>Streptomyces carmine sp. nov., a novel actinomycete isolated from Sophora alopecuroides in Xinjiang, China.</title>
        <authorList>
            <person name="Wang Y."/>
            <person name="Luo X."/>
            <person name="Wan C."/>
            <person name="Zhang L."/>
        </authorList>
    </citation>
    <scope>NUCLEOTIDE SEQUENCE [LARGE SCALE GENOMIC DNA]</scope>
    <source>
        <strain evidence="2 3">TRM SA0054</strain>
    </source>
</reference>
<proteinExistence type="predicted"/>
<dbReference type="AlphaFoldDB" id="A0A2M8M1Y7"/>
<feature type="signal peptide" evidence="1">
    <location>
        <begin position="1"/>
        <end position="27"/>
    </location>
</feature>
<keyword evidence="1" id="KW-0732">Signal</keyword>
<evidence type="ECO:0000313" key="2">
    <source>
        <dbReference type="EMBL" id="PJE98210.1"/>
    </source>
</evidence>
<gene>
    <name evidence="2" type="ORF">CUT44_08005</name>
</gene>
<evidence type="ECO:0008006" key="4">
    <source>
        <dbReference type="Google" id="ProtNLM"/>
    </source>
</evidence>
<accession>A0A2M8M1Y7</accession>
<protein>
    <recommendedName>
        <fullName evidence="4">DUF4333 domain-containing protein</fullName>
    </recommendedName>
</protein>
<dbReference type="PROSITE" id="PS51257">
    <property type="entry name" value="PROKAR_LIPOPROTEIN"/>
    <property type="match status" value="1"/>
</dbReference>
<sequence>MRKRTVRNTLPAALLCGALAFSLSGCGEEGSDGREITGSLARNSAAEAGELAFDQAGHEIGGDLTCVDKGSGTDLTVTCEGTTVDGEDAEMVAEAGDDPQITTDDNGVRFDGFSVVGTVGGEQVFEQGCIGIGC</sequence>
<feature type="chain" id="PRO_5039200056" description="DUF4333 domain-containing protein" evidence="1">
    <location>
        <begin position="28"/>
        <end position="134"/>
    </location>
</feature>
<comment type="caution">
    <text evidence="2">The sequence shown here is derived from an EMBL/GenBank/DDBJ whole genome shotgun (WGS) entry which is preliminary data.</text>
</comment>
<name>A0A2M8M1Y7_9ACTN</name>
<dbReference type="Proteomes" id="UP000230407">
    <property type="component" value="Unassembled WGS sequence"/>
</dbReference>
<organism evidence="2 3">
    <name type="scientific">Streptomyces carminius</name>
    <dbReference type="NCBI Taxonomy" id="2665496"/>
    <lineage>
        <taxon>Bacteria</taxon>
        <taxon>Bacillati</taxon>
        <taxon>Actinomycetota</taxon>
        <taxon>Actinomycetes</taxon>
        <taxon>Kitasatosporales</taxon>
        <taxon>Streptomycetaceae</taxon>
        <taxon>Streptomyces</taxon>
    </lineage>
</organism>
<dbReference type="EMBL" id="PGGW01000022">
    <property type="protein sequence ID" value="PJE98210.1"/>
    <property type="molecule type" value="Genomic_DNA"/>
</dbReference>